<reference evidence="3" key="1">
    <citation type="journal article" date="2019" name="Int. J. Syst. Evol. Microbiol.">
        <title>The Global Catalogue of Microorganisms (GCM) 10K type strain sequencing project: providing services to taxonomists for standard genome sequencing and annotation.</title>
        <authorList>
            <consortium name="The Broad Institute Genomics Platform"/>
            <consortium name="The Broad Institute Genome Sequencing Center for Infectious Disease"/>
            <person name="Wu L."/>
            <person name="Ma J."/>
        </authorList>
    </citation>
    <scope>NUCLEOTIDE SEQUENCE [LARGE SCALE GENOMIC DNA]</scope>
    <source>
        <strain evidence="3">CCUG 62945</strain>
    </source>
</reference>
<dbReference type="Proteomes" id="UP001596473">
    <property type="component" value="Unassembled WGS sequence"/>
</dbReference>
<feature type="domain" description="Glycosyltransferase 2-like" evidence="1">
    <location>
        <begin position="7"/>
        <end position="100"/>
    </location>
</feature>
<dbReference type="RefSeq" id="WP_380187623.1">
    <property type="nucleotide sequence ID" value="NZ_JBHTBQ010000014.1"/>
</dbReference>
<organism evidence="2 3">
    <name type="scientific">Iodobacter arcticus</name>
    <dbReference type="NCBI Taxonomy" id="590593"/>
    <lineage>
        <taxon>Bacteria</taxon>
        <taxon>Pseudomonadati</taxon>
        <taxon>Pseudomonadota</taxon>
        <taxon>Betaproteobacteria</taxon>
        <taxon>Neisseriales</taxon>
        <taxon>Chitinibacteraceae</taxon>
        <taxon>Iodobacter</taxon>
    </lineage>
</organism>
<dbReference type="PANTHER" id="PTHR22916:SF3">
    <property type="entry name" value="UDP-GLCNAC:BETAGAL BETA-1,3-N-ACETYLGLUCOSAMINYLTRANSFERASE-LIKE PROTEIN 1"/>
    <property type="match status" value="1"/>
</dbReference>
<gene>
    <name evidence="2" type="ORF">ACFQNF_08800</name>
</gene>
<dbReference type="PANTHER" id="PTHR22916">
    <property type="entry name" value="GLYCOSYLTRANSFERASE"/>
    <property type="match status" value="1"/>
</dbReference>
<dbReference type="SUPFAM" id="SSF53448">
    <property type="entry name" value="Nucleotide-diphospho-sugar transferases"/>
    <property type="match status" value="1"/>
</dbReference>
<comment type="caution">
    <text evidence="2">The sequence shown here is derived from an EMBL/GenBank/DDBJ whole genome shotgun (WGS) entry which is preliminary data.</text>
</comment>
<accession>A0ABW2QWK5</accession>
<dbReference type="CDD" id="cd00761">
    <property type="entry name" value="Glyco_tranf_GTA_type"/>
    <property type="match status" value="1"/>
</dbReference>
<keyword evidence="3" id="KW-1185">Reference proteome</keyword>
<proteinExistence type="predicted"/>
<evidence type="ECO:0000313" key="3">
    <source>
        <dbReference type="Proteomes" id="UP001596473"/>
    </source>
</evidence>
<evidence type="ECO:0000259" key="1">
    <source>
        <dbReference type="Pfam" id="PF00535"/>
    </source>
</evidence>
<name>A0ABW2QWK5_9NEIS</name>
<sequence>MSGPLLSICIPTYNRYKYLKECLDSIIIQDNKDVEIVISDNASTDNTEELVLEYSKELSIKYQRFESNQGFDINCTKVVSMATGQYCMILGSDDCLLQNSIVNIKSILASCKPDVLHFGYHQYDLSMKILSSNVALSDRIAKIENLDDVADYIKTVPNLSLAFAFISSFIFLRSHWPSANQYQKWLGSQYVHLFCMHSIINQGCIIKTSDQAFVAARGGNINDATDQPGKILSLDLITFKNIVMDVYNSNIKVHKSFSFVFKKSYTGKVLLHTFCYGGDERIISRQKELSYFGYGNYIFLFKLLKLLKIKMVLRKMIECRAKLRVKE</sequence>
<protein>
    <submittedName>
        <fullName evidence="2">Glycosyltransferase family 2 protein</fullName>
    </submittedName>
</protein>
<evidence type="ECO:0000313" key="2">
    <source>
        <dbReference type="EMBL" id="MFC7419983.1"/>
    </source>
</evidence>
<dbReference type="Pfam" id="PF00535">
    <property type="entry name" value="Glycos_transf_2"/>
    <property type="match status" value="1"/>
</dbReference>
<dbReference type="InterPro" id="IPR001173">
    <property type="entry name" value="Glyco_trans_2-like"/>
</dbReference>
<dbReference type="EMBL" id="JBHTBQ010000014">
    <property type="protein sequence ID" value="MFC7419983.1"/>
    <property type="molecule type" value="Genomic_DNA"/>
</dbReference>
<dbReference type="InterPro" id="IPR029044">
    <property type="entry name" value="Nucleotide-diphossugar_trans"/>
</dbReference>
<dbReference type="Gene3D" id="3.90.550.10">
    <property type="entry name" value="Spore Coat Polysaccharide Biosynthesis Protein SpsA, Chain A"/>
    <property type="match status" value="1"/>
</dbReference>